<organism evidence="1 2">
    <name type="scientific">Rhodococcus zopfii</name>
    <dbReference type="NCBI Taxonomy" id="43772"/>
    <lineage>
        <taxon>Bacteria</taxon>
        <taxon>Bacillati</taxon>
        <taxon>Actinomycetota</taxon>
        <taxon>Actinomycetes</taxon>
        <taxon>Mycobacteriales</taxon>
        <taxon>Nocardiaceae</taxon>
        <taxon>Rhodococcus</taxon>
    </lineage>
</organism>
<comment type="caution">
    <text evidence="1">The sequence shown here is derived from an EMBL/GenBank/DDBJ whole genome shotgun (WGS) entry which is preliminary data.</text>
</comment>
<evidence type="ECO:0000313" key="2">
    <source>
        <dbReference type="Proteomes" id="UP001275440"/>
    </source>
</evidence>
<keyword evidence="2" id="KW-1185">Reference proteome</keyword>
<reference evidence="1 2" key="1">
    <citation type="submission" date="2019-10" db="EMBL/GenBank/DDBJ databases">
        <title>Draft Genome Assembly of Rhodococcus zopfii DSM44189.</title>
        <authorList>
            <person name="Sutton J.M."/>
            <person name="Akob D.M."/>
            <person name="Bushman T.J."/>
        </authorList>
    </citation>
    <scope>NUCLEOTIDE SEQUENCE [LARGE SCALE GENOMIC DNA]</scope>
    <source>
        <strain evidence="1 2">DSM 44189</strain>
    </source>
</reference>
<sequence>MTETLDPVDQPKIDPHRLEQQMLARAGADVSATAPGGAAMFDSRLCLASRRWQRVGGERRVWRTAAASMPGTAASTASISASGLRFGVQQSARLLPYPVQQ</sequence>
<protein>
    <submittedName>
        <fullName evidence="1">Uncharacterized protein</fullName>
    </submittedName>
</protein>
<accession>A0ABU3WMS3</accession>
<name>A0ABU3WMS3_9NOCA</name>
<proteinExistence type="predicted"/>
<dbReference type="Proteomes" id="UP001275440">
    <property type="component" value="Unassembled WGS sequence"/>
</dbReference>
<dbReference type="EMBL" id="WBMO01000001">
    <property type="protein sequence ID" value="MDV2475284.1"/>
    <property type="molecule type" value="Genomic_DNA"/>
</dbReference>
<evidence type="ECO:0000313" key="1">
    <source>
        <dbReference type="EMBL" id="MDV2475284.1"/>
    </source>
</evidence>
<gene>
    <name evidence="1" type="ORF">F8M49_07370</name>
</gene>